<reference evidence="2 3" key="1">
    <citation type="journal article" date="2020" name="ISME J.">
        <title>Parallel Reductive Genome Evolution in Desulfovibrio Ectosymbionts Independently Acquired by Trichonympha Protists in the Termite Gut.</title>
        <authorList>
            <person name="Takeuchi M."/>
            <person name="Kuwahara H."/>
            <person name="Murakami T."/>
            <person name="Takahashi K."/>
            <person name="Kajitani R."/>
            <person name="Toyoda A."/>
            <person name="Itoh T."/>
            <person name="Ohkuma M."/>
            <person name="Hongoh Y."/>
        </authorList>
    </citation>
    <scope>NUCLEOTIDE SEQUENCE [LARGE SCALE GENOMIC DNA]</scope>
    <source>
        <strain evidence="2">ZnDsv-02</strain>
    </source>
</reference>
<accession>A0A6L2R411</accession>
<dbReference type="InterPro" id="IPR002625">
    <property type="entry name" value="Smr_dom"/>
</dbReference>
<protein>
    <submittedName>
        <fullName evidence="2">Smr family protein</fullName>
    </submittedName>
</protein>
<dbReference type="PROSITE" id="PS50828">
    <property type="entry name" value="SMR"/>
    <property type="match status" value="1"/>
</dbReference>
<feature type="domain" description="Smr" evidence="1">
    <location>
        <begin position="93"/>
        <end position="177"/>
    </location>
</feature>
<dbReference type="EMBL" id="BLLL01000001">
    <property type="protein sequence ID" value="GFH62316.1"/>
    <property type="molecule type" value="Genomic_DNA"/>
</dbReference>
<comment type="caution">
    <text evidence="2">The sequence shown here is derived from an EMBL/GenBank/DDBJ whole genome shotgun (WGS) entry which is preliminary data.</text>
</comment>
<gene>
    <name evidence="2" type="ORF">ZNDK_0087</name>
</gene>
<dbReference type="PANTHER" id="PTHR35562">
    <property type="entry name" value="DNA ENDONUCLEASE SMRA-RELATED"/>
    <property type="match status" value="1"/>
</dbReference>
<proteinExistence type="predicted"/>
<dbReference type="InterPro" id="IPR036063">
    <property type="entry name" value="Smr_dom_sf"/>
</dbReference>
<dbReference type="SUPFAM" id="SSF160443">
    <property type="entry name" value="SMR domain-like"/>
    <property type="match status" value="1"/>
</dbReference>
<dbReference type="AlphaFoldDB" id="A0A6L2R411"/>
<organism evidence="2 3">
    <name type="scientific">Candidatus Desulfovibrio kirbyi</name>
    <dbReference type="NCBI Taxonomy" id="2696086"/>
    <lineage>
        <taxon>Bacteria</taxon>
        <taxon>Pseudomonadati</taxon>
        <taxon>Thermodesulfobacteriota</taxon>
        <taxon>Desulfovibrionia</taxon>
        <taxon>Desulfovibrionales</taxon>
        <taxon>Desulfovibrionaceae</taxon>
        <taxon>Desulfovibrio</taxon>
    </lineage>
</organism>
<evidence type="ECO:0000313" key="2">
    <source>
        <dbReference type="EMBL" id="GFH62316.1"/>
    </source>
</evidence>
<dbReference type="SMART" id="SM00463">
    <property type="entry name" value="SMR"/>
    <property type="match status" value="1"/>
</dbReference>
<name>A0A6L2R411_9BACT</name>
<dbReference type="PANTHER" id="PTHR35562:SF2">
    <property type="entry name" value="DNA ENDONUCLEASE SMRA-RELATED"/>
    <property type="match status" value="1"/>
</dbReference>
<dbReference type="Proteomes" id="UP000505077">
    <property type="component" value="Unassembled WGS sequence"/>
</dbReference>
<dbReference type="Gene3D" id="3.30.1370.110">
    <property type="match status" value="1"/>
</dbReference>
<sequence>MTAMLNDSLSDSALFLQAMGQVCPVRARGRAVALEPAVPTQPMNPDLPNATPRFILAPTDDCRQSLVAGHVAGVDSVVMNRLRAGALRPQAQLDLHGLTVVQAFENLRAFMRTCWHNCLGTVMIIPGVGRNSPDGRGVLREKLQNWLIQEPCNRVVLAFCTAQPHDGGAGSMYVQLRKKRKNIRIDWARMPDDMW</sequence>
<evidence type="ECO:0000313" key="3">
    <source>
        <dbReference type="Proteomes" id="UP000505077"/>
    </source>
</evidence>
<evidence type="ECO:0000259" key="1">
    <source>
        <dbReference type="PROSITE" id="PS50828"/>
    </source>
</evidence>
<dbReference type="Pfam" id="PF01713">
    <property type="entry name" value="Smr"/>
    <property type="match status" value="1"/>
</dbReference>